<dbReference type="PANTHER" id="PTHR13162">
    <property type="entry name" value="CCR4-NOT TRANSCRIPTION COMPLEX"/>
    <property type="match status" value="1"/>
</dbReference>
<evidence type="ECO:0000259" key="10">
    <source>
        <dbReference type="Pfam" id="PF12842"/>
    </source>
</evidence>
<feature type="region of interest" description="Disordered" evidence="8">
    <location>
        <begin position="1"/>
        <end position="106"/>
    </location>
</feature>
<dbReference type="GO" id="GO:0017148">
    <property type="term" value="P:negative regulation of translation"/>
    <property type="evidence" value="ECO:0007669"/>
    <property type="project" value="InterPro"/>
</dbReference>
<dbReference type="InterPro" id="IPR040398">
    <property type="entry name" value="Not1"/>
</dbReference>
<evidence type="ECO:0000313" key="15">
    <source>
        <dbReference type="Proteomes" id="UP000298493"/>
    </source>
</evidence>
<evidence type="ECO:0000256" key="2">
    <source>
        <dbReference type="ARBA" id="ARBA00022491"/>
    </source>
</evidence>
<evidence type="ECO:0000259" key="9">
    <source>
        <dbReference type="Pfam" id="PF04054"/>
    </source>
</evidence>
<keyword evidence="15" id="KW-1185">Reference proteome</keyword>
<dbReference type="Gene3D" id="1.25.40.800">
    <property type="match status" value="1"/>
</dbReference>
<dbReference type="GO" id="GO:0005634">
    <property type="term" value="C:nucleus"/>
    <property type="evidence" value="ECO:0007669"/>
    <property type="project" value="UniProtKB-SubCell"/>
</dbReference>
<name>A0A4Z1PCG5_9PEZI</name>
<feature type="compositionally biased region" description="Polar residues" evidence="8">
    <location>
        <begin position="12"/>
        <end position="21"/>
    </location>
</feature>
<dbReference type="InterPro" id="IPR032193">
    <property type="entry name" value="CNOT1_TTP_bind"/>
</dbReference>
<dbReference type="Proteomes" id="UP000298493">
    <property type="component" value="Unassembled WGS sequence"/>
</dbReference>
<evidence type="ECO:0000256" key="7">
    <source>
        <dbReference type="ARBA" id="ARBA00074459"/>
    </source>
</evidence>
<dbReference type="Pfam" id="PF16417">
    <property type="entry name" value="CNOT1_TTP_bind"/>
    <property type="match status" value="1"/>
</dbReference>
<dbReference type="PANTHER" id="PTHR13162:SF8">
    <property type="entry name" value="CCR4-NOT TRANSCRIPTION COMPLEX SUBUNIT 1"/>
    <property type="match status" value="1"/>
</dbReference>
<dbReference type="GO" id="GO:0000932">
    <property type="term" value="C:P-body"/>
    <property type="evidence" value="ECO:0007669"/>
    <property type="project" value="TreeGrafter"/>
</dbReference>
<dbReference type="InterPro" id="IPR032191">
    <property type="entry name" value="CNOT1_CAF1_bind"/>
</dbReference>
<dbReference type="Pfam" id="PF16415">
    <property type="entry name" value="CNOT1_CAF1_bind"/>
    <property type="match status" value="1"/>
</dbReference>
<dbReference type="FunFam" id="1.25.40.180:FF:000012">
    <property type="entry name" value="Ccr4-Not transcription complex subunit"/>
    <property type="match status" value="1"/>
</dbReference>
<evidence type="ECO:0000259" key="13">
    <source>
        <dbReference type="Pfam" id="PF16418"/>
    </source>
</evidence>
<dbReference type="CDD" id="cd20710">
    <property type="entry name" value="NOT1_connector"/>
    <property type="match status" value="1"/>
</dbReference>
<keyword evidence="5" id="KW-0539">Nucleus</keyword>
<comment type="subcellular location">
    <subcellularLocation>
        <location evidence="1">Nucleus</location>
    </subcellularLocation>
</comment>
<comment type="function">
    <text evidence="6">Acts as a component of the CCR4-NOT core complex, which in the nucleus seems to be a general transcription factor, and in the cytoplasm the major mRNA deadenylase involved in mRNA turnover. The NOT protein subcomplex negatively regulates the basal and activated transcription of many genes. Preferentially affects TC-type TATA element-dependent transcription. Could directly or indirectly inhibit component(s) of the general transcription machinery.</text>
</comment>
<evidence type="ECO:0000256" key="1">
    <source>
        <dbReference type="ARBA" id="ARBA00004123"/>
    </source>
</evidence>
<reference evidence="14 15" key="1">
    <citation type="submission" date="2019-04" db="EMBL/GenBank/DDBJ databases">
        <title>High contiguity whole genome sequence and gene annotation resource for two Venturia nashicola isolates.</title>
        <authorList>
            <person name="Prokchorchik M."/>
            <person name="Won K."/>
            <person name="Lee Y."/>
            <person name="Choi E.D."/>
            <person name="Segonzac C."/>
            <person name="Sohn K.H."/>
        </authorList>
    </citation>
    <scope>NUCLEOTIDE SEQUENCE [LARGE SCALE GENOMIC DNA]</scope>
    <source>
        <strain evidence="14 15">PRI2</strain>
    </source>
</reference>
<dbReference type="EMBL" id="SNSC02000004">
    <property type="protein sequence ID" value="TID24979.1"/>
    <property type="molecule type" value="Genomic_DNA"/>
</dbReference>
<dbReference type="Gene3D" id="1.25.40.840">
    <property type="entry name" value="CCR4-NOT transcription complex subunit 1 TTP binding domain"/>
    <property type="match status" value="1"/>
</dbReference>
<dbReference type="Gene3D" id="1.25.40.180">
    <property type="match status" value="1"/>
</dbReference>
<dbReference type="InterPro" id="IPR024557">
    <property type="entry name" value="CNOT1_dom_4"/>
</dbReference>
<keyword evidence="2" id="KW-0678">Repressor</keyword>
<evidence type="ECO:0000259" key="12">
    <source>
        <dbReference type="Pfam" id="PF16417"/>
    </source>
</evidence>
<dbReference type="GO" id="GO:0060090">
    <property type="term" value="F:molecular adaptor activity"/>
    <property type="evidence" value="ECO:0007669"/>
    <property type="project" value="TreeGrafter"/>
</dbReference>
<dbReference type="GO" id="GO:0000289">
    <property type="term" value="P:nuclear-transcribed mRNA poly(A) tail shortening"/>
    <property type="evidence" value="ECO:0007669"/>
    <property type="project" value="UniProtKB-ARBA"/>
</dbReference>
<sequence length="2252" mass="253180">MNSWGSRGVAPISTTFPSNQHSQRRDTSNTFNQSPSRNTFSPVSNQQPPPSGSTRQSNSQAVSVSSSSSPFSPSQGAQQQSGNQLLFSSRSNRTIPSSSSSLKGADVDIASPSSYTSAPFSQDNKGSTSIDIAQSNILLVRIDKEKDTKKREQLSRELVEVCSHGMEVFSNTFRKVVRQHASRIFGSDTGSEPAQSYTYLETEMLKIRQDPEQAKKIADALDTSEGEPFRDFDVSTFMERFKLDPVSKSMLALALKTTSKADLKTKADAILSSNLQNLLMTIINSATPDSDDLPPAYLASLLDRLLQNPPRSWNEESQTNLNFAIRARYERMLRPVPSEVLSTLQLAELMGPTNNLVRLVQRTGERATSSLEACNEMLRSAETRDINYTQVASVLLFMVITQGGQAYSPAVFVAALRDHRAGKRLDWVDVMHAFDRPDLTVSKQQFLALYHALLPLAGEYENFDIQKLWGGEWQNLDTQLSFVVAFLSHNADELDASQIPKLRQAYTLEDFEDAPEDVKEYAKQAIRHPLVSLDATTALFNMIFQSQDTYKHAISLGIPETVINPHTDYFVMATAAVPQPWGGLQDQAFKQLFMPFLQRRLLTGAGFVFYGLWKRDSTWLAHKLLNAYEMDQQNLSYIYEQAIEHDWLPALTQIYNSFGVDLVAYAHRAGGFDLKSWLQAAHEAMPNILPSHLCEFIEEKARFDQQTQKDPSIPMLSMPLGVGTVYTFLTFLEPHLSEELLIRLLRLCMQAYPRLINYGEGYDEVIDANGKDGNATSVAAETLMADHFKKLYNRECDVRELVEALRQYKHSEDPGDQDLFACMIAGLFDEYACFSEYPPDALATTAVLFGSIINFNLLSSMALQAALSMVLEALTTASSRDDKMFKFGLQALMTFQARLSEWPSFCERLTALPDLADSEIYGIADDVVRKRVNGETNGDLVPAGLTNGHGDVGDLDVQSSAPFHSLAIDPPLRPDVYEEPEEEVQDRVIFAVNNLSERNIKEKFEDLKDAVKDEYHQWFAMHLVEDRAKSQPNYHKLFLDLLQLFNDSWLWEEVIRETIVAVVRMLNADLTMTDTSERALLKNLGGWLGSLTLARDKPIRHRNISFVDLLIEANKTKRLMVVIPFTCKILASAKGSKTFSITNPWVMDILSVLKEFYSNFEIKLNLKFEIEVTCKALEVDLHSIEESTWIRDSQFTTYDEVFAPGSGEQAGLEGFTDLSLARINNQGMLRSNMGERFSPADMTNSLPEIGDRLFYPPIPNANQVTTEQIRQIFLQAATHAIQEIIFPVVERSVTIAGISSSQLVTKDFGTEPDGDRYRSAAHSMVQALAGSLALVTCREPLRMSMANNVRALARTLPGEGLPEGIILMFVNENIDIVCKVVEEAAEKQSVAIVEESLQEGIHMRQLHQSQHPDERFEFPSVHRYANFMPEPFRPSSGPGGLHPEQLSIYENFGASRVLPTHGTTASLDARQQIADLPAFDPSLPNITTPAEQPAIPRQGSQPQRLQGIGNQMGGPQANGYGEPASIDGMIAEVLHLAQEATEQTIDELPLTSPVLEGYKTLIGEIESLQIPVREKIIEQAAYQAVNFLLADSKRRLDTEIIVQLLSDLSGMTNSAGQCIWGYIRGIDDAQLLDPRTIIALLSHQLLTYARLDIILSKAMNVRKEEALELLAVVLDEILLHDSSVVLRAEFARTIDALCRWYSEDEGIENSKELLERLQVSATDDLALTSDFKQDHLEHIFEEWIHYVRNDVSTKILAAFIQQLHAKDILKDSGSRAVFLRACMTVAMTSWEREEQDEFGIYSNALLPIDSLARLVVYLVVYQGESEGAVKPTKPKFFESMLSLLGLIQCHHFRDRAEEANSKIYFRLYSSILSEIETASVILEEDLDEIILVVGKFFIALQPRYFPAFSCSWLALIAHRVFMGMTLRMGAQRGGWDAYATLMEVLMAYTGDVTQARRPERPEIYFFRGVERTMLLIHHDFPDFVSENHLRLANRIPQTLPQLRNIITSAVPSAIGELPNPYYDVRADELHLIENIFNSPVVRGDIATPLEKAGIREIVDELLRSTSTSNEQHHSDINFIIDAISDQGDNGELIQYLCVYVATQAIAAAATRGTPNEMFDSEGVHYNLILSLTRNTSPKSRYDFIEAIVNQLRFPSSHMFWFHHTVMEMMHPHHNHKSDQVALFVKEQIARVLLERLIVDRPYPWGILITTIQLLRSTEHHFFDLPFVKDTSETWTMMPAIIGVQERKPYLAS</sequence>
<feature type="compositionally biased region" description="Low complexity" evidence="8">
    <location>
        <begin position="56"/>
        <end position="101"/>
    </location>
</feature>
<feature type="domain" description="CCR4-NOT transcription complex subunit 1 HEAT repeat" evidence="13">
    <location>
        <begin position="587"/>
        <end position="733"/>
    </location>
</feature>
<evidence type="ECO:0000313" key="14">
    <source>
        <dbReference type="EMBL" id="TID24979.1"/>
    </source>
</evidence>
<dbReference type="Pfam" id="PF04054">
    <property type="entry name" value="Not1"/>
    <property type="match status" value="1"/>
</dbReference>
<feature type="domain" description="CCR4-NOT transcription complex subunit 1 TTP binding" evidence="12">
    <location>
        <begin position="781"/>
        <end position="917"/>
    </location>
</feature>
<dbReference type="InterPro" id="IPR007196">
    <property type="entry name" value="CCR4-Not_Not1_C"/>
</dbReference>
<gene>
    <name evidence="14" type="ORF">E6O75_ATG04184</name>
</gene>
<evidence type="ECO:0000256" key="4">
    <source>
        <dbReference type="ARBA" id="ARBA00023163"/>
    </source>
</evidence>
<feature type="domain" description="CCR4-Not complex component Not1 C-terminal" evidence="9">
    <location>
        <begin position="1874"/>
        <end position="2237"/>
    </location>
</feature>
<feature type="domain" description="CCR4-NOT transcription complex subunit 1 CAF1-binding" evidence="11">
    <location>
        <begin position="977"/>
        <end position="1194"/>
    </location>
</feature>
<proteinExistence type="predicted"/>
<protein>
    <recommendedName>
        <fullName evidence="7">General negative regulator of transcription subunit 1</fullName>
    </recommendedName>
</protein>
<dbReference type="GO" id="GO:0030015">
    <property type="term" value="C:CCR4-NOT core complex"/>
    <property type="evidence" value="ECO:0007669"/>
    <property type="project" value="InterPro"/>
</dbReference>
<dbReference type="Gene3D" id="1.25.40.790">
    <property type="match status" value="1"/>
</dbReference>
<evidence type="ECO:0000256" key="3">
    <source>
        <dbReference type="ARBA" id="ARBA00023015"/>
    </source>
</evidence>
<keyword evidence="4" id="KW-0804">Transcription</keyword>
<dbReference type="Pfam" id="PF16418">
    <property type="entry name" value="CNOT1_HEAT"/>
    <property type="match status" value="1"/>
</dbReference>
<dbReference type="Pfam" id="PF12842">
    <property type="entry name" value="DUF3819"/>
    <property type="match status" value="1"/>
</dbReference>
<feature type="domain" description="CCR4-NOT transcription complex subunit 1" evidence="10">
    <location>
        <begin position="1268"/>
        <end position="1407"/>
    </location>
</feature>
<evidence type="ECO:0000256" key="6">
    <source>
        <dbReference type="ARBA" id="ARBA00059181"/>
    </source>
</evidence>
<feature type="compositionally biased region" description="Polar residues" evidence="8">
    <location>
        <begin position="28"/>
        <end position="46"/>
    </location>
</feature>
<dbReference type="InterPro" id="IPR032194">
    <property type="entry name" value="CNOT1_HEAT"/>
</dbReference>
<keyword evidence="3" id="KW-0805">Transcription regulation</keyword>
<dbReference type="STRING" id="86259.A0A4Z1PCG5"/>
<comment type="caution">
    <text evidence="14">The sequence shown here is derived from an EMBL/GenBank/DDBJ whole genome shotgun (WGS) entry which is preliminary data.</text>
</comment>
<evidence type="ECO:0000256" key="5">
    <source>
        <dbReference type="ARBA" id="ARBA00023242"/>
    </source>
</evidence>
<evidence type="ECO:0000259" key="11">
    <source>
        <dbReference type="Pfam" id="PF16415"/>
    </source>
</evidence>
<dbReference type="InterPro" id="IPR038535">
    <property type="entry name" value="CNOT1_TTP_bind_sf"/>
</dbReference>
<accession>A0A4Z1PCG5</accession>
<evidence type="ECO:0000256" key="8">
    <source>
        <dbReference type="SAM" id="MobiDB-lite"/>
    </source>
</evidence>
<organism evidence="14 15">
    <name type="scientific">Venturia nashicola</name>
    <dbReference type="NCBI Taxonomy" id="86259"/>
    <lineage>
        <taxon>Eukaryota</taxon>
        <taxon>Fungi</taxon>
        <taxon>Dikarya</taxon>
        <taxon>Ascomycota</taxon>
        <taxon>Pezizomycotina</taxon>
        <taxon>Dothideomycetes</taxon>
        <taxon>Pleosporomycetidae</taxon>
        <taxon>Venturiales</taxon>
        <taxon>Venturiaceae</taxon>
        <taxon>Venturia</taxon>
    </lineage>
</organism>